<evidence type="ECO:0008006" key="3">
    <source>
        <dbReference type="Google" id="ProtNLM"/>
    </source>
</evidence>
<dbReference type="SUPFAM" id="SSF52172">
    <property type="entry name" value="CheY-like"/>
    <property type="match status" value="1"/>
</dbReference>
<proteinExistence type="predicted"/>
<dbReference type="EMBL" id="JAMQBK010000018">
    <property type="protein sequence ID" value="MCM2370191.1"/>
    <property type="molecule type" value="Genomic_DNA"/>
</dbReference>
<comment type="caution">
    <text evidence="1">The sequence shown here is derived from an EMBL/GenBank/DDBJ whole genome shotgun (WGS) entry which is preliminary data.</text>
</comment>
<dbReference type="Proteomes" id="UP001202961">
    <property type="component" value="Unassembled WGS sequence"/>
</dbReference>
<keyword evidence="2" id="KW-1185">Reference proteome</keyword>
<gene>
    <name evidence="1" type="ORF">NB063_06080</name>
</gene>
<organism evidence="1 2">
    <name type="scientific">Aporhodopirellula aestuarii</name>
    <dbReference type="NCBI Taxonomy" id="2950107"/>
    <lineage>
        <taxon>Bacteria</taxon>
        <taxon>Pseudomonadati</taxon>
        <taxon>Planctomycetota</taxon>
        <taxon>Planctomycetia</taxon>
        <taxon>Pirellulales</taxon>
        <taxon>Pirellulaceae</taxon>
        <taxon>Aporhodopirellula</taxon>
    </lineage>
</organism>
<name>A0ABT0U044_9BACT</name>
<evidence type="ECO:0000313" key="1">
    <source>
        <dbReference type="EMBL" id="MCM2370191.1"/>
    </source>
</evidence>
<evidence type="ECO:0000313" key="2">
    <source>
        <dbReference type="Proteomes" id="UP001202961"/>
    </source>
</evidence>
<dbReference type="InterPro" id="IPR011006">
    <property type="entry name" value="CheY-like_superfamily"/>
</dbReference>
<sequence>MAIAKRPMPAHFGSIIVVSSYESNELAPNPLVVDYLVKPISITDLKSAIGRASGC</sequence>
<protein>
    <recommendedName>
        <fullName evidence="3">Response regulatory domain-containing protein</fullName>
    </recommendedName>
</protein>
<reference evidence="1 2" key="1">
    <citation type="journal article" date="2022" name="Syst. Appl. Microbiol.">
        <title>Rhodopirellula aestuarii sp. nov., a novel member of the genus Rhodopirellula isolated from brackish sediments collected in the Tagus River estuary, Portugal.</title>
        <authorList>
            <person name="Vitorino I.R."/>
            <person name="Klimek D."/>
            <person name="Calusinska M."/>
            <person name="Lobo-da-Cunha A."/>
            <person name="Vasconcelos V."/>
            <person name="Lage O.M."/>
        </authorList>
    </citation>
    <scope>NUCLEOTIDE SEQUENCE [LARGE SCALE GENOMIC DNA]</scope>
    <source>
        <strain evidence="1 2">ICT_H3.1</strain>
    </source>
</reference>
<accession>A0ABT0U044</accession>